<accession>A0A286LJ22</accession>
<evidence type="ECO:0000256" key="1">
    <source>
        <dbReference type="SAM" id="Phobius"/>
    </source>
</evidence>
<dbReference type="GO" id="GO:0019028">
    <property type="term" value="C:viral capsid"/>
    <property type="evidence" value="ECO:0007669"/>
    <property type="project" value="UniProtKB-KW"/>
</dbReference>
<sequence length="412" mass="47586">MGDRVNAQDDDTVVPHQAPLQPAALQQDLTRSADYLLDNVRIGNHRQRYDKYRRYVLLRSSEIFTSLVAIYAHIFSSYWQHFRRFTDQFQAPTGVQLPTFVARVYISTWLHDLYCSIREATRSISPLAFNERYSYELLPYSNEYDPFLAFLSMSIKPTHIQHTPENTLWISILCENYDWDRNEANHNPFGITNFTLNSNLFYGLLAILKERKEFKLSTLTTNTIGRPCWLFDWHDNVQVCAWFPREANFNSQDVTAAYIIGVACTPKLGPSDDDAWKYYASLNSVPTFTPTEPRLTNRRSYGAYEVRTRETENNYFLPDSLLNIIEDFTATGTTQRRKIRRPSATSASTGAAIIIRDTPGTASTAPTSTTEIEVTFPPVIRTKIRDWYYHSRVILELEDNSRTAALRMFIIA</sequence>
<feature type="transmembrane region" description="Helical" evidence="1">
    <location>
        <begin position="56"/>
        <end position="79"/>
    </location>
</feature>
<proteinExistence type="predicted"/>
<evidence type="ECO:0000313" key="2">
    <source>
        <dbReference type="EMBL" id="ASU63843.1"/>
    </source>
</evidence>
<reference evidence="2" key="1">
    <citation type="submission" date="2016-08" db="EMBL/GenBank/DDBJ databases">
        <title>The pepper cryptic virus 1 in China.</title>
        <authorList>
            <person name="Zhu C."/>
            <person name="Zheng J."/>
        </authorList>
    </citation>
    <scope>NUCLEOTIDE SEQUENCE</scope>
    <source>
        <strain evidence="2">PCV1-CHN</strain>
    </source>
</reference>
<organism evidence="2">
    <name type="scientific">Pepper cryptic virus 1</name>
    <dbReference type="NCBI Taxonomy" id="369643"/>
    <lineage>
        <taxon>Viruses</taxon>
        <taxon>Riboviria</taxon>
        <taxon>Orthornavirae</taxon>
        <taxon>Pisuviricota</taxon>
        <taxon>Duplopiviricetes</taxon>
        <taxon>Durnavirales</taxon>
        <taxon>Partitiviridae</taxon>
        <taxon>Deltapartitivirus</taxon>
        <taxon>Deltapartitivirus unocapsici</taxon>
    </lineage>
</organism>
<keyword evidence="2" id="KW-0167">Capsid protein</keyword>
<name>A0A286LJ22_9VIRU</name>
<keyword evidence="2" id="KW-0946">Virion</keyword>
<keyword evidence="1" id="KW-0812">Transmembrane</keyword>
<protein>
    <submittedName>
        <fullName evidence="2">Putative coat protein</fullName>
    </submittedName>
</protein>
<dbReference type="EMBL" id="KX765306">
    <property type="protein sequence ID" value="ASU63843.1"/>
    <property type="molecule type" value="Genomic_RNA"/>
</dbReference>
<keyword evidence="1" id="KW-0472">Membrane</keyword>
<keyword evidence="1" id="KW-1133">Transmembrane helix</keyword>